<comment type="similarity">
    <text evidence="2">Belongs to the glycosyltransferase 20 family.</text>
</comment>
<dbReference type="CDD" id="cd01627">
    <property type="entry name" value="HAD_TPP"/>
    <property type="match status" value="1"/>
</dbReference>
<dbReference type="PANTHER" id="PTHR10788:SF106">
    <property type="entry name" value="BCDNA.GH08860"/>
    <property type="match status" value="1"/>
</dbReference>
<evidence type="ECO:0000256" key="2">
    <source>
        <dbReference type="ARBA" id="ARBA00008799"/>
    </source>
</evidence>
<proteinExistence type="inferred from homology"/>
<dbReference type="InterPro" id="IPR001830">
    <property type="entry name" value="Glyco_trans_20"/>
</dbReference>
<protein>
    <submittedName>
        <fullName evidence="3">Trehalose 6-phosphate synthase /trehalose 6-phosphatase</fullName>
    </submittedName>
</protein>
<evidence type="ECO:0000313" key="4">
    <source>
        <dbReference type="Proteomes" id="UP000293874"/>
    </source>
</evidence>
<dbReference type="Gene3D" id="3.40.50.2000">
    <property type="entry name" value="Glycogen Phosphorylase B"/>
    <property type="match status" value="2"/>
</dbReference>
<keyword evidence="4" id="KW-1185">Reference proteome</keyword>
<dbReference type="NCBIfam" id="TIGR00685">
    <property type="entry name" value="T6PP"/>
    <property type="match status" value="1"/>
</dbReference>
<dbReference type="InterPro" id="IPR023214">
    <property type="entry name" value="HAD_sf"/>
</dbReference>
<dbReference type="GO" id="GO:0005992">
    <property type="term" value="P:trehalose biosynthetic process"/>
    <property type="evidence" value="ECO:0007669"/>
    <property type="project" value="InterPro"/>
</dbReference>
<dbReference type="SUPFAM" id="SSF53756">
    <property type="entry name" value="UDP-Glycosyltransferase/glycogen phosphorylase"/>
    <property type="match status" value="1"/>
</dbReference>
<dbReference type="GO" id="GO:0003825">
    <property type="term" value="F:alpha,alpha-trehalose-phosphate synthase (UDP-forming) activity"/>
    <property type="evidence" value="ECO:0007669"/>
    <property type="project" value="TreeGrafter"/>
</dbReference>
<dbReference type="NCBIfam" id="TIGR01484">
    <property type="entry name" value="HAD-SF-IIB"/>
    <property type="match status" value="1"/>
</dbReference>
<gene>
    <name evidence="3" type="ORF">EV199_1599</name>
</gene>
<dbReference type="InterPro" id="IPR006379">
    <property type="entry name" value="HAD-SF_hydro_IIB"/>
</dbReference>
<dbReference type="Gene3D" id="3.30.70.1020">
    <property type="entry name" value="Trehalose-6-phosphate phosphatase related protein, domain 2"/>
    <property type="match status" value="1"/>
</dbReference>
<evidence type="ECO:0000313" key="3">
    <source>
        <dbReference type="EMBL" id="RZS75726.1"/>
    </source>
</evidence>
<dbReference type="Proteomes" id="UP000293874">
    <property type="component" value="Unassembled WGS sequence"/>
</dbReference>
<dbReference type="InterPro" id="IPR036412">
    <property type="entry name" value="HAD-like_sf"/>
</dbReference>
<name>A0A4Q7N414_9BACT</name>
<dbReference type="Gene3D" id="3.40.50.1000">
    <property type="entry name" value="HAD superfamily/HAD-like"/>
    <property type="match status" value="1"/>
</dbReference>
<dbReference type="AlphaFoldDB" id="A0A4Q7N414"/>
<dbReference type="Pfam" id="PF00982">
    <property type="entry name" value="Glyco_transf_20"/>
    <property type="match status" value="1"/>
</dbReference>
<comment type="caution">
    <text evidence="3">The sequence shown here is derived from an EMBL/GenBank/DDBJ whole genome shotgun (WGS) entry which is preliminary data.</text>
</comment>
<organism evidence="3 4">
    <name type="scientific">Pseudobacter ginsenosidimutans</name>
    <dbReference type="NCBI Taxonomy" id="661488"/>
    <lineage>
        <taxon>Bacteria</taxon>
        <taxon>Pseudomonadati</taxon>
        <taxon>Bacteroidota</taxon>
        <taxon>Chitinophagia</taxon>
        <taxon>Chitinophagales</taxon>
        <taxon>Chitinophagaceae</taxon>
        <taxon>Pseudobacter</taxon>
    </lineage>
</organism>
<dbReference type="GO" id="GO:0004805">
    <property type="term" value="F:trehalose-phosphatase activity"/>
    <property type="evidence" value="ECO:0007669"/>
    <property type="project" value="TreeGrafter"/>
</dbReference>
<reference evidence="3 4" key="1">
    <citation type="submission" date="2019-02" db="EMBL/GenBank/DDBJ databases">
        <title>Genomic Encyclopedia of Type Strains, Phase IV (KMG-IV): sequencing the most valuable type-strain genomes for metagenomic binning, comparative biology and taxonomic classification.</title>
        <authorList>
            <person name="Goeker M."/>
        </authorList>
    </citation>
    <scope>NUCLEOTIDE SEQUENCE [LARGE SCALE GENOMIC DNA]</scope>
    <source>
        <strain evidence="3 4">DSM 18116</strain>
    </source>
</reference>
<accession>A0A4Q7N414</accession>
<dbReference type="CDD" id="cd03788">
    <property type="entry name" value="GT20_TPS"/>
    <property type="match status" value="1"/>
</dbReference>
<dbReference type="SUPFAM" id="SSF56784">
    <property type="entry name" value="HAD-like"/>
    <property type="match status" value="1"/>
</dbReference>
<dbReference type="NCBIfam" id="NF011071">
    <property type="entry name" value="PRK14501.1"/>
    <property type="match status" value="1"/>
</dbReference>
<evidence type="ECO:0000256" key="1">
    <source>
        <dbReference type="ARBA" id="ARBA00006330"/>
    </source>
</evidence>
<dbReference type="RefSeq" id="WP_130540070.1">
    <property type="nucleotide sequence ID" value="NZ_CP042431.1"/>
</dbReference>
<dbReference type="EMBL" id="SGXA01000001">
    <property type="protein sequence ID" value="RZS75726.1"/>
    <property type="molecule type" value="Genomic_DNA"/>
</dbReference>
<sequence length="744" mass="85170">MARLIIISNRLPFSVDHDGDQVSIRQSSGGLVSAIKSYFESDAAKNSNITEKIWMGVADFSREDFDREVVPKLDKYDFTALPIFIDKALYKDYYNGFSNSTLWPLFHYFPSVVEYHSHYFEAYSKVNSLFAETLLPILQPDDVIWIHDYQLMLLPGMLRARAPKATIGFFLHIPFPSYEIFRTLPTDWKMNLLRGLMGADLVGFHTYDYVEHFVQSVRMVLGADNSFRSIQYQNRLVKADLFPIGIDYKKFSNAGNEPEVQELRAEVQKNFEGKKIIFSVDRLDYTKGLMDRLIGFEYFLNQHPEWQERVVFMLNVVPSRDDIIAYTRRKRTIEEKVSSINGKFSSISWQPVIYRYMHLPFNELAALYQSADVALITPLRDGMNLVAKEYVASTVNQRGVLILSELAGAASELNEALLVNPTDVQDVSNAIARALAMPIPEQKQRMALMQKRLIDYDVIRWVNDFLDQLSNVKTEQNKQQTKLLDDKITDHIHQAYQKAKKRTLLLDYDGTLVQFARLPQDAKPTKELLKALTKLAADKKNEVVIISGREADTLEEWLGKLPVTLVAEHGASYKMKGEKWTHSETISDKWKEEIRPVMQTFVSRCVGSFVEEKKNTIAWHYRNTHPDLGFSRSRELINNLNMLLQNTLLQVIDGNKVVEVRMTGVDKGVMARKIVQEMDPDFVLCIGDDTTDEDMFKALDERAFTIKVSNGPTAAQFTVLSQQNVLPLLEELTLPITNSAYAGS</sequence>
<comment type="similarity">
    <text evidence="1">In the C-terminal section; belongs to the trehalose phosphatase family.</text>
</comment>
<dbReference type="OrthoDB" id="9761633at2"/>
<dbReference type="GO" id="GO:0005829">
    <property type="term" value="C:cytosol"/>
    <property type="evidence" value="ECO:0007669"/>
    <property type="project" value="TreeGrafter"/>
</dbReference>
<dbReference type="InterPro" id="IPR003337">
    <property type="entry name" value="Trehalose_PPase"/>
</dbReference>
<dbReference type="Pfam" id="PF02358">
    <property type="entry name" value="Trehalose_PPase"/>
    <property type="match status" value="1"/>
</dbReference>
<dbReference type="PANTHER" id="PTHR10788">
    <property type="entry name" value="TREHALOSE-6-PHOSPHATE SYNTHASE"/>
    <property type="match status" value="1"/>
</dbReference>